<feature type="compositionally biased region" description="Low complexity" evidence="26">
    <location>
        <begin position="755"/>
        <end position="774"/>
    </location>
</feature>
<evidence type="ECO:0000256" key="21">
    <source>
        <dbReference type="ARBA" id="ARBA00023239"/>
    </source>
</evidence>
<dbReference type="PROSITE" id="PS00614">
    <property type="entry name" value="IGPS"/>
    <property type="match status" value="1"/>
</dbReference>
<keyword evidence="22" id="KW-0511">Multifunctional enzyme</keyword>
<feature type="region of interest" description="Disordered" evidence="26">
    <location>
        <begin position="53"/>
        <end position="86"/>
    </location>
</feature>
<evidence type="ECO:0000256" key="26">
    <source>
        <dbReference type="SAM" id="MobiDB-lite"/>
    </source>
</evidence>
<evidence type="ECO:0000256" key="5">
    <source>
        <dbReference type="ARBA" id="ARBA00004664"/>
    </source>
</evidence>
<sequence>MAVLFRLGWSCPDSVSTPSSSARSFARSAMDDLSFGDLGVDVSSVNSVEDLHRCSGPKRAKRTIRHRAQKRYRPQKPNSDDFPPLNDSTNELVESIESIVTTTLPLETPSYADVLMTPVILVEQPTPHPPPTVVTMSHVARAIKPRQKHSPVPIIPAIPNKRNVIPILDLRRDRRRRVACVKRTSVTPATRRDLAKSLAKKYTGVKNECLAPLWARYAMAWTKPSLEEVKQAADVTQHTNPPNVIPIYQEISADLLTPVSAYLKISNGAASPHSFLLESVAGGEKIGRYSFLGVDPYKVIRTGDASTVKGDPLITLEKELNGIRYYKTPGLPEFTGGAVGYIAYDCVRYFEPRTSKIELRNTLNLPDAVFMMFDTVVIFDHLHHLIKVVSHLKLGPTYGERDLDAEYARATGEIHKLIDKLESDALSFPVQPPIVSGEAVSNIGKAGYEEFVNKLKYHIVEGDIIQCVPSQRVKKPTTLHPFNAYRRLRSVNPSPYMFYVDCRDFQLVGASPELLVSVDTARKVTNHPIAGTVRRGKTPAEDDALATQLLSDVKERAEHIQLVDLGRNDINRVCDPKTVKVESLMHIERFSHVMHIVSHVTGTLREEKTPFDAFRSVFPAGTVSGAPKVRAMELIYELERDHRGTYAGAVGHFDYAGGFDTCIAIRTMLFKDGVAYLQAGGGIVYDSDPEAEYNETLHKLNSNVMSLASAEAFYSIPSNNKTRVVSVLENKSTSPMLPFSTNGTPIKKNRMNGPSNTSITTTVTTYTTTMSNNSAPHSRSSTASNSPQTSISQPQQPHQPAVTILIDNYDSFTWNVYQRLCELGANVVVFRNDQVTVEECMALNPRNIVISPGPGKPRDAGVSNDVIRAFAGRVPILGVCLGEQCMYEIYGGEVTRAGETVHGKTSAVTHDGKGLYDLVPQHIECTRYHSLAGNPRTLPDCLIVTAYTDSGIIMGVRHKTFVMEGVQFHPESIASEYGRTIFRNFLRWEGPTWDQLVLRDDLVPDTVAEDGSDVGSGRGATGGGIRGPPTANRVGGGLQIGGGIKINSVSPASSPSRSVLALPNANGSSAPESVAGSSSGYSTPIHPAAITAAARMMTNRDINREIKATSVPSFSNSPVLPPSPIVSPSAVKKDSILETIAKRRTLDSAQDKAIPGKSLAHVSRSIALGLAPPCLDFYQRILQASHPPSIVAVMAEIKRASPSKGDIDSTAHAAQQALLYARAGASVISVLTEPTWFKGSIEDLRQARIAVNNLADRPAILRKEFVVDEYQIYEARLAGADTVLLIVAILSDQQLAALMSASRMLGMEPLVEVANTEEMARAIRAGSKVIGVNNRDLHTFNVDPTRTSTLASMVPSNVILVALSGISSRQDVEPYIRSGARAVLVGEALMRSGSPGDLIQSLRGVTPTSTSRRLVRHAKICGLTRAADALVAARNGASFLGIIFAPSPRQVTPDQALDLVRQVSTELRWSQLPSQPHLLSTLPIPGTTTNINQGLEVGYRVLTSSPRPLFVGVFQDQPLSYIHATVTKVGLDVVQLHGDEPDSIIALIPAPVIRVVHVQPSDSVVAIEDRVNSAVRAGAAAVLLDTASATSKGGTGQVFDWSVAAHLASKGMYIMLAGGLTSENVGQVAVLGPYVWCADASSGVEGVNKGVKDPNKIISFLKAIS</sequence>
<dbReference type="InterPro" id="IPR013798">
    <property type="entry name" value="Indole-3-glycerol_P_synth_dom"/>
</dbReference>
<dbReference type="Gene3D" id="3.40.50.880">
    <property type="match status" value="1"/>
</dbReference>
<dbReference type="Proteomes" id="UP000319731">
    <property type="component" value="Unassembled WGS sequence"/>
</dbReference>
<dbReference type="PANTHER" id="PTHR11236:SF9">
    <property type="entry name" value="ANTHRANILATE SYNTHASE COMPONENT 1"/>
    <property type="match status" value="1"/>
</dbReference>
<evidence type="ECO:0000256" key="25">
    <source>
        <dbReference type="ARBA" id="ARBA00047683"/>
    </source>
</evidence>
<comment type="caution">
    <text evidence="32">The sequence shown here is derived from an EMBL/GenBank/DDBJ whole genome shotgun (WGS) entry which is preliminary data.</text>
</comment>
<comment type="catalytic activity">
    <reaction evidence="1">
        <text>chorismate + L-glutamine = 4-amino-4-deoxychorismate + L-glutamate</text>
        <dbReference type="Rhea" id="RHEA:11672"/>
        <dbReference type="ChEBI" id="CHEBI:29748"/>
        <dbReference type="ChEBI" id="CHEBI:29985"/>
        <dbReference type="ChEBI" id="CHEBI:58359"/>
        <dbReference type="ChEBI" id="CHEBI:58406"/>
        <dbReference type="EC" id="2.6.1.85"/>
    </reaction>
</comment>
<dbReference type="RefSeq" id="XP_031026961.1">
    <property type="nucleotide sequence ID" value="XM_031167071.1"/>
</dbReference>
<dbReference type="FunFam" id="3.20.20.70:FF:000024">
    <property type="entry name" value="Indole-3-glycerol phosphate synthase"/>
    <property type="match status" value="1"/>
</dbReference>
<dbReference type="InterPro" id="IPR029062">
    <property type="entry name" value="Class_I_gatase-like"/>
</dbReference>
<dbReference type="PROSITE" id="PS51273">
    <property type="entry name" value="GATASE_TYPE_1"/>
    <property type="match status" value="1"/>
</dbReference>
<dbReference type="NCBIfam" id="TIGR00566">
    <property type="entry name" value="trpG_papA"/>
    <property type="match status" value="1"/>
</dbReference>
<evidence type="ECO:0000256" key="23">
    <source>
        <dbReference type="ARBA" id="ARBA00031329"/>
    </source>
</evidence>
<evidence type="ECO:0000313" key="33">
    <source>
        <dbReference type="Proteomes" id="UP000319731"/>
    </source>
</evidence>
<evidence type="ECO:0000256" key="12">
    <source>
        <dbReference type="ARBA" id="ARBA00012572"/>
    </source>
</evidence>
<dbReference type="EC" id="4.1.1.48" evidence="11"/>
<dbReference type="CDD" id="cd00331">
    <property type="entry name" value="IGPS"/>
    <property type="match status" value="1"/>
</dbReference>
<dbReference type="InterPro" id="IPR001240">
    <property type="entry name" value="PRAI_dom"/>
</dbReference>
<feature type="domain" description="Indole-3-glycerol phosphate synthase" evidence="28">
    <location>
        <begin position="1137"/>
        <end position="1399"/>
    </location>
</feature>
<dbReference type="GO" id="GO:0004049">
    <property type="term" value="F:anthranilate synthase activity"/>
    <property type="evidence" value="ECO:0007669"/>
    <property type="project" value="UniProtKB-EC"/>
</dbReference>
<comment type="pathway">
    <text evidence="5">Amino-acid biosynthesis; L-tryptophan biosynthesis; L-tryptophan from chorismate: step 3/5.</text>
</comment>
<evidence type="ECO:0000256" key="14">
    <source>
        <dbReference type="ARBA" id="ARBA00022605"/>
    </source>
</evidence>
<keyword evidence="18" id="KW-0315">Glutamine amidotransferase</keyword>
<dbReference type="Pfam" id="PF00218">
    <property type="entry name" value="IGPS"/>
    <property type="match status" value="1"/>
</dbReference>
<keyword evidence="16" id="KW-0822">Tryptophan biosynthesis</keyword>
<dbReference type="SUPFAM" id="SSF56322">
    <property type="entry name" value="ADC synthase"/>
    <property type="match status" value="1"/>
</dbReference>
<comment type="function">
    <text evidence="4">Trifunctional enzyme bearing the Gln amidotransferase (GATase) domain of anthranilate synthase, indole-glycerolphosphate synthase, and phosphoribosylanthranilate isomerase activities.</text>
</comment>
<dbReference type="InterPro" id="IPR005801">
    <property type="entry name" value="ADC_synthase"/>
</dbReference>
<feature type="region of interest" description="Disordered" evidence="26">
    <location>
        <begin position="736"/>
        <end position="798"/>
    </location>
</feature>
<feature type="compositionally biased region" description="Low complexity" evidence="26">
    <location>
        <begin position="784"/>
        <end position="798"/>
    </location>
</feature>
<evidence type="ECO:0000259" key="27">
    <source>
        <dbReference type="Pfam" id="PF00117"/>
    </source>
</evidence>
<evidence type="ECO:0000256" key="3">
    <source>
        <dbReference type="ARBA" id="ARBA00001633"/>
    </source>
</evidence>
<evidence type="ECO:0000256" key="11">
    <source>
        <dbReference type="ARBA" id="ARBA00012362"/>
    </source>
</evidence>
<accession>A0A507C6S6</accession>
<comment type="pathway">
    <text evidence="8">Cofactor biosynthesis; tetrahydrofolate biosynthesis; 4-aminobenzoate from chorismate: step 1/2.</text>
</comment>
<dbReference type="SUPFAM" id="SSF52317">
    <property type="entry name" value="Class I glutamine amidotransferase-like"/>
    <property type="match status" value="1"/>
</dbReference>
<dbReference type="GO" id="GO:0004425">
    <property type="term" value="F:indole-3-glycerol-phosphate synthase activity"/>
    <property type="evidence" value="ECO:0007669"/>
    <property type="project" value="UniProtKB-EC"/>
</dbReference>
<comment type="catalytic activity">
    <reaction evidence="3">
        <text>1-(2-carboxyphenylamino)-1-deoxy-D-ribulose 5-phosphate + H(+) = (1S,2R)-1-C-(indol-3-yl)glycerol 3-phosphate + CO2 + H2O</text>
        <dbReference type="Rhea" id="RHEA:23476"/>
        <dbReference type="ChEBI" id="CHEBI:15377"/>
        <dbReference type="ChEBI" id="CHEBI:15378"/>
        <dbReference type="ChEBI" id="CHEBI:16526"/>
        <dbReference type="ChEBI" id="CHEBI:58613"/>
        <dbReference type="ChEBI" id="CHEBI:58866"/>
        <dbReference type="EC" id="4.1.1.48"/>
    </reaction>
</comment>
<keyword evidence="20" id="KW-0413">Isomerase</keyword>
<feature type="region of interest" description="Disordered" evidence="26">
    <location>
        <begin position="1055"/>
        <end position="1081"/>
    </location>
</feature>
<comment type="catalytic activity">
    <reaction evidence="25">
        <text>chorismate + L-glutamine = anthranilate + pyruvate + L-glutamate + H(+)</text>
        <dbReference type="Rhea" id="RHEA:21732"/>
        <dbReference type="ChEBI" id="CHEBI:15361"/>
        <dbReference type="ChEBI" id="CHEBI:15378"/>
        <dbReference type="ChEBI" id="CHEBI:16567"/>
        <dbReference type="ChEBI" id="CHEBI:29748"/>
        <dbReference type="ChEBI" id="CHEBI:29985"/>
        <dbReference type="ChEBI" id="CHEBI:58359"/>
        <dbReference type="EC" id="4.1.3.27"/>
    </reaction>
</comment>
<evidence type="ECO:0000256" key="16">
    <source>
        <dbReference type="ARBA" id="ARBA00022822"/>
    </source>
</evidence>
<dbReference type="UniPathway" id="UPA00035">
    <property type="reaction ID" value="UER00040"/>
</dbReference>
<dbReference type="GeneID" id="42002368"/>
<evidence type="ECO:0000256" key="8">
    <source>
        <dbReference type="ARBA" id="ARBA00005009"/>
    </source>
</evidence>
<reference evidence="32 33" key="1">
    <citation type="journal article" date="2019" name="Sci. Rep.">
        <title>Comparative genomics of chytrid fungi reveal insights into the obligate biotrophic and pathogenic lifestyle of Synchytrium endobioticum.</title>
        <authorList>
            <person name="van de Vossenberg B.T.L.H."/>
            <person name="Warris S."/>
            <person name="Nguyen H.D.T."/>
            <person name="van Gent-Pelzer M.P.E."/>
            <person name="Joly D.L."/>
            <person name="van de Geest H.C."/>
            <person name="Bonants P.J.M."/>
            <person name="Smith D.S."/>
            <person name="Levesque C.A."/>
            <person name="van der Lee T.A.J."/>
        </authorList>
    </citation>
    <scope>NUCLEOTIDE SEQUENCE [LARGE SCALE GENOMIC DNA]</scope>
    <source>
        <strain evidence="32 33">JEL517</strain>
    </source>
</reference>
<dbReference type="PANTHER" id="PTHR11236">
    <property type="entry name" value="AMINOBENZOATE/ANTHRANILATE SYNTHASE"/>
    <property type="match status" value="1"/>
</dbReference>
<dbReference type="PRINTS" id="PR00096">
    <property type="entry name" value="GATASE"/>
</dbReference>
<evidence type="ECO:0000256" key="18">
    <source>
        <dbReference type="ARBA" id="ARBA00022962"/>
    </source>
</evidence>
<keyword evidence="21" id="KW-0456">Lyase</keyword>
<dbReference type="Pfam" id="PF00425">
    <property type="entry name" value="Chorismate_bind"/>
    <property type="match status" value="1"/>
</dbReference>
<dbReference type="Gene3D" id="3.60.120.10">
    <property type="entry name" value="Anthranilate synthase"/>
    <property type="match status" value="1"/>
</dbReference>
<feature type="region of interest" description="Disordered" evidence="26">
    <location>
        <begin position="1008"/>
        <end position="1037"/>
    </location>
</feature>
<evidence type="ECO:0000259" key="31">
    <source>
        <dbReference type="Pfam" id="PF04715"/>
    </source>
</evidence>
<dbReference type="InterPro" id="IPR005256">
    <property type="entry name" value="Anth_synth_I_PabB"/>
</dbReference>
<evidence type="ECO:0000259" key="30">
    <source>
        <dbReference type="Pfam" id="PF00697"/>
    </source>
</evidence>
<dbReference type="InterPro" id="IPR001468">
    <property type="entry name" value="Indole-3-GlycerolPSynthase_CS"/>
</dbReference>
<name>A0A507C6S6_9FUNG</name>
<dbReference type="InterPro" id="IPR006805">
    <property type="entry name" value="Anth_synth_I_N"/>
</dbReference>
<dbReference type="InterPro" id="IPR019999">
    <property type="entry name" value="Anth_synth_I-like"/>
</dbReference>
<comment type="pathway">
    <text evidence="7">Amino-acid biosynthesis; L-tryptophan biosynthesis; L-tryptophan from chorismate: step 1/5.</text>
</comment>
<dbReference type="STRING" id="1806994.A0A507C6S6"/>
<keyword evidence="33" id="KW-1185">Reference proteome</keyword>
<comment type="similarity">
    <text evidence="9">Belongs to the anthranilate synthase component I family.</text>
</comment>
<comment type="catalytic activity">
    <reaction evidence="2">
        <text>N-(5-phospho-beta-D-ribosyl)anthranilate = 1-(2-carboxyphenylamino)-1-deoxy-D-ribulose 5-phosphate</text>
        <dbReference type="Rhea" id="RHEA:21540"/>
        <dbReference type="ChEBI" id="CHEBI:18277"/>
        <dbReference type="ChEBI" id="CHEBI:58613"/>
        <dbReference type="EC" id="5.3.1.24"/>
    </reaction>
</comment>
<evidence type="ECO:0000256" key="9">
    <source>
        <dbReference type="ARBA" id="ARBA00009562"/>
    </source>
</evidence>
<dbReference type="OrthoDB" id="1865897at2759"/>
<feature type="compositionally biased region" description="Basic residues" evidence="26">
    <location>
        <begin position="55"/>
        <end position="74"/>
    </location>
</feature>
<evidence type="ECO:0000256" key="7">
    <source>
        <dbReference type="ARBA" id="ARBA00004873"/>
    </source>
</evidence>
<evidence type="ECO:0000259" key="29">
    <source>
        <dbReference type="Pfam" id="PF00425"/>
    </source>
</evidence>
<dbReference type="InterPro" id="IPR013785">
    <property type="entry name" value="Aldolase_TIM"/>
</dbReference>
<feature type="domain" description="Anthranilate synthase component I N-terminal" evidence="31">
    <location>
        <begin position="254"/>
        <end position="384"/>
    </location>
</feature>
<proteinExistence type="inferred from homology"/>
<dbReference type="Gene3D" id="3.20.20.70">
    <property type="entry name" value="Aldolase class I"/>
    <property type="match status" value="2"/>
</dbReference>
<evidence type="ECO:0000256" key="20">
    <source>
        <dbReference type="ARBA" id="ARBA00023235"/>
    </source>
</evidence>
<dbReference type="InterPro" id="IPR011060">
    <property type="entry name" value="RibuloseP-bd_barrel"/>
</dbReference>
<dbReference type="NCBIfam" id="TIGR00564">
    <property type="entry name" value="trpE_most"/>
    <property type="match status" value="1"/>
</dbReference>
<dbReference type="Pfam" id="PF00117">
    <property type="entry name" value="GATase"/>
    <property type="match status" value="1"/>
</dbReference>
<keyword evidence="19" id="KW-0057">Aromatic amino acid biosynthesis</keyword>
<evidence type="ECO:0000256" key="2">
    <source>
        <dbReference type="ARBA" id="ARBA00001164"/>
    </source>
</evidence>
<comment type="pathway">
    <text evidence="6">Amino-acid biosynthesis; L-tryptophan biosynthesis; L-tryptophan from chorismate: step 4/5.</text>
</comment>
<evidence type="ECO:0000256" key="13">
    <source>
        <dbReference type="ARBA" id="ARBA00018819"/>
    </source>
</evidence>
<evidence type="ECO:0000256" key="22">
    <source>
        <dbReference type="ARBA" id="ARBA00023268"/>
    </source>
</evidence>
<gene>
    <name evidence="32" type="ORF">SmJEL517_g01143</name>
</gene>
<dbReference type="EC" id="5.3.1.24" evidence="12"/>
<dbReference type="InterPro" id="IPR006221">
    <property type="entry name" value="TrpG/PapA_dom"/>
</dbReference>
<dbReference type="EMBL" id="QEAO01000004">
    <property type="protein sequence ID" value="TPX36747.1"/>
    <property type="molecule type" value="Genomic_DNA"/>
</dbReference>
<dbReference type="GO" id="GO:0004640">
    <property type="term" value="F:phosphoribosylanthranilate isomerase activity"/>
    <property type="evidence" value="ECO:0007669"/>
    <property type="project" value="UniProtKB-EC"/>
</dbReference>
<evidence type="ECO:0000256" key="1">
    <source>
        <dbReference type="ARBA" id="ARBA00001000"/>
    </source>
</evidence>
<dbReference type="PRINTS" id="PR00097">
    <property type="entry name" value="ANTSNTHASEII"/>
</dbReference>
<evidence type="ECO:0000259" key="28">
    <source>
        <dbReference type="Pfam" id="PF00218"/>
    </source>
</evidence>
<dbReference type="SUPFAM" id="SSF51366">
    <property type="entry name" value="Ribulose-phoshate binding barrel"/>
    <property type="match status" value="2"/>
</dbReference>
<keyword evidence="15" id="KW-0210">Decarboxylase</keyword>
<dbReference type="GO" id="GO:0046654">
    <property type="term" value="P:tetrahydrofolate biosynthetic process"/>
    <property type="evidence" value="ECO:0007669"/>
    <property type="project" value="UniProtKB-UniPathway"/>
</dbReference>
<dbReference type="UniPathway" id="UPA00077">
    <property type="reaction ID" value="UER00149"/>
</dbReference>
<dbReference type="GO" id="GO:0000162">
    <property type="term" value="P:L-tryptophan biosynthetic process"/>
    <property type="evidence" value="ECO:0007669"/>
    <property type="project" value="UniProtKB-UniPathway"/>
</dbReference>
<dbReference type="InterPro" id="IPR017926">
    <property type="entry name" value="GATASE"/>
</dbReference>
<evidence type="ECO:0000256" key="15">
    <source>
        <dbReference type="ARBA" id="ARBA00022793"/>
    </source>
</evidence>
<feature type="domain" description="N-(5'phosphoribosyl) anthranilate isomerase (PRAI)" evidence="30">
    <location>
        <begin position="1502"/>
        <end position="1662"/>
    </location>
</feature>
<evidence type="ECO:0000256" key="19">
    <source>
        <dbReference type="ARBA" id="ARBA00023141"/>
    </source>
</evidence>
<dbReference type="Pfam" id="PF00697">
    <property type="entry name" value="PRAI"/>
    <property type="match status" value="1"/>
</dbReference>
<evidence type="ECO:0000256" key="4">
    <source>
        <dbReference type="ARBA" id="ARBA00003272"/>
    </source>
</evidence>
<protein>
    <recommendedName>
        <fullName evidence="13">Multifunctional tryptophan biosynthesis protein</fullName>
        <ecNumber evidence="11">4.1.1.48</ecNumber>
        <ecNumber evidence="10">4.1.3.27</ecNumber>
        <ecNumber evidence="12">5.3.1.24</ecNumber>
    </recommendedName>
    <alternativeName>
        <fullName evidence="23">Para-aminobenzoate synthase</fullName>
    </alternativeName>
    <alternativeName>
        <fullName evidence="24">p-aminobenzoic acid synthase</fullName>
    </alternativeName>
</protein>
<feature type="domain" description="Chorismate-utilising enzyme C-terminal" evidence="29">
    <location>
        <begin position="445"/>
        <end position="699"/>
    </location>
</feature>
<keyword evidence="17" id="KW-0289">Folate biosynthesis</keyword>
<dbReference type="FunFam" id="3.40.50.880:FF:000031">
    <property type="entry name" value="Multifunctional tryptophan biosynthesis protein"/>
    <property type="match status" value="1"/>
</dbReference>
<dbReference type="GO" id="GO:0046820">
    <property type="term" value="F:4-amino-4-deoxychorismate synthase activity"/>
    <property type="evidence" value="ECO:0007669"/>
    <property type="project" value="UniProtKB-EC"/>
</dbReference>
<organism evidence="32 33">
    <name type="scientific">Synchytrium microbalum</name>
    <dbReference type="NCBI Taxonomy" id="1806994"/>
    <lineage>
        <taxon>Eukaryota</taxon>
        <taxon>Fungi</taxon>
        <taxon>Fungi incertae sedis</taxon>
        <taxon>Chytridiomycota</taxon>
        <taxon>Chytridiomycota incertae sedis</taxon>
        <taxon>Chytridiomycetes</taxon>
        <taxon>Synchytriales</taxon>
        <taxon>Synchytriaceae</taxon>
        <taxon>Synchytrium</taxon>
    </lineage>
</organism>
<dbReference type="InterPro" id="IPR015890">
    <property type="entry name" value="Chorismate_C"/>
</dbReference>
<feature type="compositionally biased region" description="Gly residues" evidence="26">
    <location>
        <begin position="1014"/>
        <end position="1026"/>
    </location>
</feature>
<evidence type="ECO:0000256" key="17">
    <source>
        <dbReference type="ARBA" id="ARBA00022909"/>
    </source>
</evidence>
<keyword evidence="14" id="KW-0028">Amino-acid biosynthesis</keyword>
<dbReference type="CDD" id="cd00405">
    <property type="entry name" value="PRAI"/>
    <property type="match status" value="1"/>
</dbReference>
<dbReference type="Pfam" id="PF04715">
    <property type="entry name" value="Anth_synt_I_N"/>
    <property type="match status" value="1"/>
</dbReference>
<feature type="domain" description="Glutamine amidotransferase" evidence="27">
    <location>
        <begin position="805"/>
        <end position="986"/>
    </location>
</feature>
<dbReference type="HAMAP" id="MF_00135">
    <property type="entry name" value="PRAI"/>
    <property type="match status" value="1"/>
</dbReference>
<evidence type="ECO:0000313" key="32">
    <source>
        <dbReference type="EMBL" id="TPX36747.1"/>
    </source>
</evidence>
<dbReference type="GO" id="GO:0046656">
    <property type="term" value="P:folic acid biosynthetic process"/>
    <property type="evidence" value="ECO:0007669"/>
    <property type="project" value="UniProtKB-KW"/>
</dbReference>
<evidence type="ECO:0000256" key="24">
    <source>
        <dbReference type="ARBA" id="ARBA00031904"/>
    </source>
</evidence>
<dbReference type="CDD" id="cd01743">
    <property type="entry name" value="GATase1_Anthranilate_Synthase"/>
    <property type="match status" value="1"/>
</dbReference>
<dbReference type="EC" id="4.1.3.27" evidence="10"/>
<evidence type="ECO:0000256" key="10">
    <source>
        <dbReference type="ARBA" id="ARBA00012266"/>
    </source>
</evidence>
<evidence type="ECO:0000256" key="6">
    <source>
        <dbReference type="ARBA" id="ARBA00004696"/>
    </source>
</evidence>